<reference evidence="1 2" key="1">
    <citation type="submission" date="2019-06" db="EMBL/GenBank/DDBJ databases">
        <title>Genomics analysis of Aphanomyces spp. identifies a new class of oomycete effector associated with host adaptation.</title>
        <authorList>
            <person name="Gaulin E."/>
        </authorList>
    </citation>
    <scope>NUCLEOTIDE SEQUENCE [LARGE SCALE GENOMIC DNA]</scope>
    <source>
        <strain evidence="1 2">E</strain>
    </source>
</reference>
<proteinExistence type="predicted"/>
<dbReference type="AlphaFoldDB" id="A0A6A5AQQ2"/>
<name>A0A6A5AQQ2_APHAT</name>
<organism evidence="1 2">
    <name type="scientific">Aphanomyces astaci</name>
    <name type="common">Crayfish plague agent</name>
    <dbReference type="NCBI Taxonomy" id="112090"/>
    <lineage>
        <taxon>Eukaryota</taxon>
        <taxon>Sar</taxon>
        <taxon>Stramenopiles</taxon>
        <taxon>Oomycota</taxon>
        <taxon>Saprolegniomycetes</taxon>
        <taxon>Saprolegniales</taxon>
        <taxon>Verrucalvaceae</taxon>
        <taxon>Aphanomyces</taxon>
    </lineage>
</organism>
<protein>
    <submittedName>
        <fullName evidence="1">Uncharacterized protein</fullName>
    </submittedName>
</protein>
<evidence type="ECO:0000313" key="2">
    <source>
        <dbReference type="Proteomes" id="UP000469452"/>
    </source>
</evidence>
<feature type="non-terminal residue" evidence="1">
    <location>
        <position position="1"/>
    </location>
</feature>
<comment type="caution">
    <text evidence="1">The sequence shown here is derived from an EMBL/GenBank/DDBJ whole genome shotgun (WGS) entry which is preliminary data.</text>
</comment>
<sequence length="44" mass="4792">PVRVVGVRSVRVVGVRPRVISNQELLCNGLDGVDYERATRIGGE</sequence>
<gene>
    <name evidence="1" type="ORF">AaE_003849</name>
</gene>
<accession>A0A6A5AQQ2</accession>
<dbReference type="Proteomes" id="UP000469452">
    <property type="component" value="Unassembled WGS sequence"/>
</dbReference>
<evidence type="ECO:0000313" key="1">
    <source>
        <dbReference type="EMBL" id="KAF0758708.1"/>
    </source>
</evidence>
<dbReference type="EMBL" id="VJMI01009544">
    <property type="protein sequence ID" value="KAF0758708.1"/>
    <property type="molecule type" value="Genomic_DNA"/>
</dbReference>